<evidence type="ECO:0000256" key="4">
    <source>
        <dbReference type="ARBA" id="ARBA00022989"/>
    </source>
</evidence>
<dbReference type="PANTHER" id="PTHR37937">
    <property type="entry name" value="CONJUGATIVE TRANSFER: DNA TRANSPORT"/>
    <property type="match status" value="1"/>
</dbReference>
<evidence type="ECO:0000256" key="6">
    <source>
        <dbReference type="SAM" id="Phobius"/>
    </source>
</evidence>
<dbReference type="CDD" id="cd01127">
    <property type="entry name" value="TrwB_TraG_TraD_VirD4"/>
    <property type="match status" value="1"/>
</dbReference>
<dbReference type="Proteomes" id="UP000250192">
    <property type="component" value="Unassembled WGS sequence"/>
</dbReference>
<feature type="transmembrane region" description="Helical" evidence="6">
    <location>
        <begin position="60"/>
        <end position="82"/>
    </location>
</feature>
<feature type="domain" description="TraD/TraG TraM recognition site" evidence="7">
    <location>
        <begin position="405"/>
        <end position="525"/>
    </location>
</feature>
<dbReference type="EMBL" id="UAPR01000004">
    <property type="protein sequence ID" value="SPT55856.1"/>
    <property type="molecule type" value="Genomic_DNA"/>
</dbReference>
<comment type="subcellular location">
    <subcellularLocation>
        <location evidence="1">Cell membrane</location>
        <topology evidence="1">Multi-pass membrane protein</topology>
    </subcellularLocation>
</comment>
<keyword evidence="2" id="KW-1003">Cell membrane</keyword>
<name>A0A2X0U3V5_9ACTO</name>
<protein>
    <submittedName>
        <fullName evidence="8">Conjugal transfer coupling protein TraG</fullName>
    </submittedName>
</protein>
<reference evidence="8 9" key="1">
    <citation type="submission" date="2018-06" db="EMBL/GenBank/DDBJ databases">
        <authorList>
            <consortium name="Pathogen Informatics"/>
            <person name="Doyle S."/>
        </authorList>
    </citation>
    <scope>NUCLEOTIDE SEQUENCE [LARGE SCALE GENOMIC DNA]</scope>
    <source>
        <strain evidence="8 9">NCTC9935</strain>
    </source>
</reference>
<organism evidence="8 9">
    <name type="scientific">Schaalia odontolytica</name>
    <dbReference type="NCBI Taxonomy" id="1660"/>
    <lineage>
        <taxon>Bacteria</taxon>
        <taxon>Bacillati</taxon>
        <taxon>Actinomycetota</taxon>
        <taxon>Actinomycetes</taxon>
        <taxon>Actinomycetales</taxon>
        <taxon>Actinomycetaceae</taxon>
        <taxon>Schaalia</taxon>
    </lineage>
</organism>
<proteinExistence type="predicted"/>
<evidence type="ECO:0000256" key="1">
    <source>
        <dbReference type="ARBA" id="ARBA00004651"/>
    </source>
</evidence>
<dbReference type="AlphaFoldDB" id="A0A2X0U3V5"/>
<dbReference type="OrthoDB" id="226701at2"/>
<evidence type="ECO:0000256" key="3">
    <source>
        <dbReference type="ARBA" id="ARBA00022692"/>
    </source>
</evidence>
<dbReference type="InterPro" id="IPR027417">
    <property type="entry name" value="P-loop_NTPase"/>
</dbReference>
<keyword evidence="9" id="KW-1185">Reference proteome</keyword>
<dbReference type="Pfam" id="PF12696">
    <property type="entry name" value="TraG-D_C"/>
    <property type="match status" value="1"/>
</dbReference>
<dbReference type="InterPro" id="IPR051539">
    <property type="entry name" value="T4SS-coupling_protein"/>
</dbReference>
<keyword evidence="3 6" id="KW-0812">Transmembrane</keyword>
<keyword evidence="5 6" id="KW-0472">Membrane</keyword>
<accession>A0A2X0U3V5</accession>
<keyword evidence="4 6" id="KW-1133">Transmembrane helix</keyword>
<dbReference type="GO" id="GO:0005886">
    <property type="term" value="C:plasma membrane"/>
    <property type="evidence" value="ECO:0007669"/>
    <property type="project" value="UniProtKB-SubCell"/>
</dbReference>
<evidence type="ECO:0000256" key="5">
    <source>
        <dbReference type="ARBA" id="ARBA00023136"/>
    </source>
</evidence>
<evidence type="ECO:0000259" key="7">
    <source>
        <dbReference type="Pfam" id="PF12696"/>
    </source>
</evidence>
<gene>
    <name evidence="8" type="ORF">NCTC9935_01366</name>
</gene>
<evidence type="ECO:0000313" key="9">
    <source>
        <dbReference type="Proteomes" id="UP000250192"/>
    </source>
</evidence>
<dbReference type="PANTHER" id="PTHR37937:SF1">
    <property type="entry name" value="CONJUGATIVE TRANSFER: DNA TRANSPORT"/>
    <property type="match status" value="1"/>
</dbReference>
<evidence type="ECO:0000313" key="8">
    <source>
        <dbReference type="EMBL" id="SPT55856.1"/>
    </source>
</evidence>
<evidence type="ECO:0000256" key="2">
    <source>
        <dbReference type="ARBA" id="ARBA00022475"/>
    </source>
</evidence>
<feature type="transmembrane region" description="Helical" evidence="6">
    <location>
        <begin position="12"/>
        <end position="36"/>
    </location>
</feature>
<dbReference type="SUPFAM" id="SSF52540">
    <property type="entry name" value="P-loop containing nucleoside triphosphate hydrolases"/>
    <property type="match status" value="1"/>
</dbReference>
<dbReference type="InterPro" id="IPR032689">
    <property type="entry name" value="TraG-D_C"/>
</dbReference>
<dbReference type="Gene3D" id="3.40.50.300">
    <property type="entry name" value="P-loop containing nucleotide triphosphate hydrolases"/>
    <property type="match status" value="1"/>
</dbReference>
<sequence>MWDSMSDSGRGIWLLLITLGVGGACLYGARALYTWWTGIPLPTNLLDLTTGMIRGQQPRAVAVLALLILLTGVACLVGIARWRHRGPRRRKRGDQVARKAAARREVAVLGERAVVSQASRLGVVADSPGLPIGRMVRGNAWLFSSWEFVCLMIAGPRTGKTTAWLVPRILVAPGAVLATSNKRDIVDITREQRSQSGKTWVFDPQGIAGEDQSWWWNILAGVKTPVDAISLAEVFIDSQRDPGATKDAYFDGASKDLVAALVLAAALGGRDIRMVHEWLTRPLDDEPVRILELAGQMMTAQSLRGMMNLPAETRGGVYGGASQTMSFLLNDEALRWVLPPTVKDGESDMMEFHPNDFVASTDTLFCLSQEGRGSASPIVTALTVAVIEGALEHAKTQTGGRLALPLFVALDEAANVCRWRELPDLYSHFGSRGIVVDTLLQSWSQGVSVWGEPGMNKLWSAANVKAYGGGVSEDKFLQSLSTLIGVEYVDQVQTSSSRQGTSRSVSVGAAQRPIAPVSELMAMPPNRAWVFASGAPAVYVRTVPYWETKKRD</sequence>